<evidence type="ECO:0000313" key="2">
    <source>
        <dbReference type="Proteomes" id="UP001610335"/>
    </source>
</evidence>
<reference evidence="1 2" key="1">
    <citation type="submission" date="2024-07" db="EMBL/GenBank/DDBJ databases">
        <title>Section-level genome sequencing and comparative genomics of Aspergillus sections Usti and Cavernicolus.</title>
        <authorList>
            <consortium name="Lawrence Berkeley National Laboratory"/>
            <person name="Nybo J.L."/>
            <person name="Vesth T.C."/>
            <person name="Theobald S."/>
            <person name="Frisvad J.C."/>
            <person name="Larsen T.O."/>
            <person name="Kjaerboelling I."/>
            <person name="Rothschild-Mancinelli K."/>
            <person name="Lyhne E.K."/>
            <person name="Kogle M.E."/>
            <person name="Barry K."/>
            <person name="Clum A."/>
            <person name="Na H."/>
            <person name="Ledsgaard L."/>
            <person name="Lin J."/>
            <person name="Lipzen A."/>
            <person name="Kuo A."/>
            <person name="Riley R."/>
            <person name="Mondo S."/>
            <person name="LaButti K."/>
            <person name="Haridas S."/>
            <person name="Pangalinan J."/>
            <person name="Salamov A.A."/>
            <person name="Simmons B.A."/>
            <person name="Magnuson J.K."/>
            <person name="Chen J."/>
            <person name="Drula E."/>
            <person name="Henrissat B."/>
            <person name="Wiebenga A."/>
            <person name="Lubbers R.J."/>
            <person name="Gomes A.C."/>
            <person name="Makela M.R."/>
            <person name="Stajich J."/>
            <person name="Grigoriev I.V."/>
            <person name="Mortensen U.H."/>
            <person name="De vries R.P."/>
            <person name="Baker S.E."/>
            <person name="Andersen M.R."/>
        </authorList>
    </citation>
    <scope>NUCLEOTIDE SEQUENCE [LARGE SCALE GENOMIC DNA]</scope>
    <source>
        <strain evidence="1 2">CBS 600.67</strain>
    </source>
</reference>
<dbReference type="Pfam" id="PF02458">
    <property type="entry name" value="Transferase"/>
    <property type="match status" value="1"/>
</dbReference>
<keyword evidence="2" id="KW-1185">Reference proteome</keyword>
<dbReference type="EMBL" id="JBFXLS010000039">
    <property type="protein sequence ID" value="KAL2825066.1"/>
    <property type="molecule type" value="Genomic_DNA"/>
</dbReference>
<sequence length="479" mass="52630">MEETRVKLSVPLSEDVIKLSALDQQIMRFYAKSVMIFELDPAKKSDDIVHHLKQGLAVALSEIPDFAATVAPVPNSQRKDLELHIGPDSAVPFKVVDQTKQDAWLYGSYSDLAAKVFPTSDIPHDVLFIPQPTPTADGLPATLLQVNLIDGGVIIGVAWHHSVADARGINVLTDVWARHTRTSMTTGKPDLPASPEATASDRWRLDHGLRDVTIDQLPEYTIDSTARENPNGSHLLDREHPVTVPYTVSTWYLSASSLKSLRSTLAQAETANAAQFTKVEAVSALVWKHMSIARNLDKSYPDGSSLFTTRLDFRARTKPPFPDTFIGNINEPTARVRLPVAEVCTTPTPESLVTLAESIRVATETAGEQTVRTLIGLVNSAPAVTDVAWNYNYFPGPDFGVTDISGIEALKQNWGGALGAPSSVRSYSRETGLLYLFPQDQDGGFEIQIQCEREAVERLKGDEGFARYCVFRRISGYNE</sequence>
<protein>
    <submittedName>
        <fullName evidence="1">Transferase family-domain-containing protein</fullName>
    </submittedName>
</protein>
<dbReference type="InterPro" id="IPR050317">
    <property type="entry name" value="Plant_Fungal_Acyltransferase"/>
</dbReference>
<evidence type="ECO:0000313" key="1">
    <source>
        <dbReference type="EMBL" id="KAL2825066.1"/>
    </source>
</evidence>
<dbReference type="PANTHER" id="PTHR31642:SF315">
    <property type="entry name" value="ACYLTRANSFERASE EASC"/>
    <property type="match status" value="1"/>
</dbReference>
<organism evidence="1 2">
    <name type="scientific">Aspergillus cavernicola</name>
    <dbReference type="NCBI Taxonomy" id="176166"/>
    <lineage>
        <taxon>Eukaryota</taxon>
        <taxon>Fungi</taxon>
        <taxon>Dikarya</taxon>
        <taxon>Ascomycota</taxon>
        <taxon>Pezizomycotina</taxon>
        <taxon>Eurotiomycetes</taxon>
        <taxon>Eurotiomycetidae</taxon>
        <taxon>Eurotiales</taxon>
        <taxon>Aspergillaceae</taxon>
        <taxon>Aspergillus</taxon>
        <taxon>Aspergillus subgen. Nidulantes</taxon>
    </lineage>
</organism>
<comment type="caution">
    <text evidence="1">The sequence shown here is derived from an EMBL/GenBank/DDBJ whole genome shotgun (WGS) entry which is preliminary data.</text>
</comment>
<keyword evidence="1" id="KW-0808">Transferase</keyword>
<dbReference type="Gene3D" id="3.30.559.10">
    <property type="entry name" value="Chloramphenicol acetyltransferase-like domain"/>
    <property type="match status" value="2"/>
</dbReference>
<proteinExistence type="predicted"/>
<dbReference type="Proteomes" id="UP001610335">
    <property type="component" value="Unassembled WGS sequence"/>
</dbReference>
<name>A0ABR4IBD8_9EURO</name>
<dbReference type="GO" id="GO:0016740">
    <property type="term" value="F:transferase activity"/>
    <property type="evidence" value="ECO:0007669"/>
    <property type="project" value="UniProtKB-KW"/>
</dbReference>
<dbReference type="PANTHER" id="PTHR31642">
    <property type="entry name" value="TRICHOTHECENE 3-O-ACETYLTRANSFERASE"/>
    <property type="match status" value="1"/>
</dbReference>
<dbReference type="InterPro" id="IPR023213">
    <property type="entry name" value="CAT-like_dom_sf"/>
</dbReference>
<gene>
    <name evidence="1" type="ORF">BDW59DRAFT_180013</name>
</gene>
<accession>A0ABR4IBD8</accession>